<proteinExistence type="predicted"/>
<keyword evidence="1" id="KW-0812">Transmembrane</keyword>
<sequence length="139" mass="15289">MSKQKIVLATLRIVMGFIFLWAFLDKVFGLGFTTSPGKAWIKGGSPTSGFLSSAVKGPFVDFFHSLAGVAAVDWVFMAGLLFVGLTLIFNKFVKWGAVAGILMLLFMYLALLWPANNPIIDEHIVYILVLALLFLKNES</sequence>
<organism evidence="2 3">
    <name type="scientific">Candidatus Nomurabacteria bacterium RIFOXYB1_FULL_39_16</name>
    <dbReference type="NCBI Taxonomy" id="1801803"/>
    <lineage>
        <taxon>Bacteria</taxon>
        <taxon>Candidatus Nomuraibacteriota</taxon>
    </lineage>
</organism>
<keyword evidence="1" id="KW-1133">Transmembrane helix</keyword>
<evidence type="ECO:0008006" key="4">
    <source>
        <dbReference type="Google" id="ProtNLM"/>
    </source>
</evidence>
<dbReference type="Proteomes" id="UP000177047">
    <property type="component" value="Unassembled WGS sequence"/>
</dbReference>
<dbReference type="AlphaFoldDB" id="A0A1F6YQW6"/>
<evidence type="ECO:0000313" key="2">
    <source>
        <dbReference type="EMBL" id="OGJ08764.1"/>
    </source>
</evidence>
<feature type="transmembrane region" description="Helical" evidence="1">
    <location>
        <begin position="95"/>
        <end position="113"/>
    </location>
</feature>
<accession>A0A1F6YQW6</accession>
<gene>
    <name evidence="2" type="ORF">A2356_01305</name>
</gene>
<feature type="transmembrane region" description="Helical" evidence="1">
    <location>
        <begin position="119"/>
        <end position="135"/>
    </location>
</feature>
<comment type="caution">
    <text evidence="2">The sequence shown here is derived from an EMBL/GenBank/DDBJ whole genome shotgun (WGS) entry which is preliminary data.</text>
</comment>
<dbReference type="EMBL" id="MFWB01000018">
    <property type="protein sequence ID" value="OGJ08764.1"/>
    <property type="molecule type" value="Genomic_DNA"/>
</dbReference>
<dbReference type="STRING" id="1801803.A2356_01305"/>
<reference evidence="2 3" key="1">
    <citation type="journal article" date="2016" name="Nat. Commun.">
        <title>Thousands of microbial genomes shed light on interconnected biogeochemical processes in an aquifer system.</title>
        <authorList>
            <person name="Anantharaman K."/>
            <person name="Brown C.T."/>
            <person name="Hug L.A."/>
            <person name="Sharon I."/>
            <person name="Castelle C.J."/>
            <person name="Probst A.J."/>
            <person name="Thomas B.C."/>
            <person name="Singh A."/>
            <person name="Wilkins M.J."/>
            <person name="Karaoz U."/>
            <person name="Brodie E.L."/>
            <person name="Williams K.H."/>
            <person name="Hubbard S.S."/>
            <person name="Banfield J.F."/>
        </authorList>
    </citation>
    <scope>NUCLEOTIDE SEQUENCE [LARGE SCALE GENOMIC DNA]</scope>
</reference>
<name>A0A1F6YQW6_9BACT</name>
<feature type="transmembrane region" description="Helical" evidence="1">
    <location>
        <begin position="62"/>
        <end position="88"/>
    </location>
</feature>
<feature type="transmembrane region" description="Helical" evidence="1">
    <location>
        <begin position="7"/>
        <end position="24"/>
    </location>
</feature>
<keyword evidence="1" id="KW-0472">Membrane</keyword>
<evidence type="ECO:0000313" key="3">
    <source>
        <dbReference type="Proteomes" id="UP000177047"/>
    </source>
</evidence>
<protein>
    <recommendedName>
        <fullName evidence="4">DoxX family protein</fullName>
    </recommendedName>
</protein>
<evidence type="ECO:0000256" key="1">
    <source>
        <dbReference type="SAM" id="Phobius"/>
    </source>
</evidence>